<dbReference type="GO" id="GO:0005886">
    <property type="term" value="C:plasma membrane"/>
    <property type="evidence" value="ECO:0007669"/>
    <property type="project" value="UniProtKB-SubCell"/>
</dbReference>
<comment type="subcellular location">
    <subcellularLocation>
        <location evidence="1">Cell membrane</location>
        <topology evidence="1">Peripheral membrane protein</topology>
    </subcellularLocation>
</comment>
<dbReference type="GeneID" id="95579915"/>
<keyword evidence="4" id="KW-0808">Transferase</keyword>
<dbReference type="OrthoDB" id="9811865at2"/>
<dbReference type="SUPFAM" id="SSF53756">
    <property type="entry name" value="UDP-Glycosyltransferase/glycogen phosphorylase"/>
    <property type="match status" value="1"/>
</dbReference>
<reference evidence="7 8" key="1">
    <citation type="submission" date="2017-05" db="EMBL/GenBank/DDBJ databases">
        <title>Vagococcus spp. assemblies.</title>
        <authorList>
            <person name="Gulvik C.A."/>
        </authorList>
    </citation>
    <scope>NUCLEOTIDE SEQUENCE [LARGE SCALE GENOMIC DNA]</scope>
    <source>
        <strain evidence="7 8">SS1714</strain>
    </source>
</reference>
<evidence type="ECO:0000256" key="5">
    <source>
        <dbReference type="ARBA" id="ARBA00022944"/>
    </source>
</evidence>
<dbReference type="InterPro" id="IPR043148">
    <property type="entry name" value="TagF_C"/>
</dbReference>
<keyword evidence="8" id="KW-1185">Reference proteome</keyword>
<proteinExistence type="inferred from homology"/>
<dbReference type="Gene3D" id="3.40.50.12580">
    <property type="match status" value="1"/>
</dbReference>
<dbReference type="Pfam" id="PF04464">
    <property type="entry name" value="Glyphos_transf"/>
    <property type="match status" value="1"/>
</dbReference>
<evidence type="ECO:0000313" key="7">
    <source>
        <dbReference type="EMBL" id="RSU16731.1"/>
    </source>
</evidence>
<dbReference type="GO" id="GO:0019350">
    <property type="term" value="P:teichoic acid biosynthetic process"/>
    <property type="evidence" value="ECO:0007669"/>
    <property type="project" value="UniProtKB-KW"/>
</dbReference>
<dbReference type="InterPro" id="IPR051612">
    <property type="entry name" value="Teichoic_Acid_Biosynth"/>
</dbReference>
<dbReference type="InterPro" id="IPR043149">
    <property type="entry name" value="TagF_N"/>
</dbReference>
<evidence type="ECO:0000256" key="6">
    <source>
        <dbReference type="ARBA" id="ARBA00023136"/>
    </source>
</evidence>
<sequence length="395" mass="46481">MKNLIKNFLKSNKTFYKCYHVVFSLILKIFGLFIKVRPKQILFVVYGGKRYDDSPRFVYEYMKKSGNYDDYKYVWAFDNVEENLENVSEDEIVKIDTISYFIKALQSGYWITNSSCARGLKFKQKKTKNIFFSHGTAGIKKIGFDLSPENTSFGGFDEKFEKIFIQGTDKEISILKHAWNVDESVLHNLGLPRNDELFEDRDSEKIERLKMKLNVPLDKKVILYAPTFREYKKDSKYANYLSIPFDFALWEKELSEDYVLLVTAHYEVSELLNIPKESNFVFNAFKYPYINDLILISDILVSDYSSIILDYLITGNPYFSYAYDFKEYSENRGLYDGYEEIFLDGPFFEEKELINIIKNMDEKKYNVYAKKQKKIFLASDSSVVASVVKNIFEEE</sequence>
<dbReference type="Proteomes" id="UP000288028">
    <property type="component" value="Unassembled WGS sequence"/>
</dbReference>
<dbReference type="RefSeq" id="WP_126790848.1">
    <property type="nucleotide sequence ID" value="NZ_CP060720.1"/>
</dbReference>
<evidence type="ECO:0000256" key="2">
    <source>
        <dbReference type="ARBA" id="ARBA00010488"/>
    </source>
</evidence>
<keyword evidence="5" id="KW-0777">Teichoic acid biosynthesis</keyword>
<dbReference type="AlphaFoldDB" id="A0A430B8T4"/>
<accession>A0A430B8T4</accession>
<evidence type="ECO:0000313" key="8">
    <source>
        <dbReference type="Proteomes" id="UP000288028"/>
    </source>
</evidence>
<dbReference type="EMBL" id="NGKB01000001">
    <property type="protein sequence ID" value="RSU16731.1"/>
    <property type="molecule type" value="Genomic_DNA"/>
</dbReference>
<dbReference type="InterPro" id="IPR007554">
    <property type="entry name" value="Glycerophosphate_synth"/>
</dbReference>
<keyword evidence="6" id="KW-0472">Membrane</keyword>
<comment type="similarity">
    <text evidence="2">Belongs to the CDP-glycerol glycerophosphotransferase family.</text>
</comment>
<keyword evidence="3" id="KW-1003">Cell membrane</keyword>
<name>A0A430B8T4_9ENTE</name>
<gene>
    <name evidence="7" type="ORF">CBF28_00670</name>
</gene>
<dbReference type="Gene3D" id="3.40.50.11820">
    <property type="match status" value="1"/>
</dbReference>
<comment type="caution">
    <text evidence="7">The sequence shown here is derived from an EMBL/GenBank/DDBJ whole genome shotgun (WGS) entry which is preliminary data.</text>
</comment>
<dbReference type="GO" id="GO:0047355">
    <property type="term" value="F:CDP-glycerol glycerophosphotransferase activity"/>
    <property type="evidence" value="ECO:0007669"/>
    <property type="project" value="InterPro"/>
</dbReference>
<evidence type="ECO:0000256" key="3">
    <source>
        <dbReference type="ARBA" id="ARBA00022475"/>
    </source>
</evidence>
<dbReference type="PANTHER" id="PTHR37316:SF3">
    <property type="entry name" value="TEICHOIC ACID GLYCEROL-PHOSPHATE TRANSFERASE"/>
    <property type="match status" value="1"/>
</dbReference>
<evidence type="ECO:0008006" key="9">
    <source>
        <dbReference type="Google" id="ProtNLM"/>
    </source>
</evidence>
<organism evidence="7 8">
    <name type="scientific">Vagococcus carniphilus</name>
    <dbReference type="NCBI Taxonomy" id="218144"/>
    <lineage>
        <taxon>Bacteria</taxon>
        <taxon>Bacillati</taxon>
        <taxon>Bacillota</taxon>
        <taxon>Bacilli</taxon>
        <taxon>Lactobacillales</taxon>
        <taxon>Enterococcaceae</taxon>
        <taxon>Vagococcus</taxon>
    </lineage>
</organism>
<dbReference type="PANTHER" id="PTHR37316">
    <property type="entry name" value="TEICHOIC ACID GLYCEROL-PHOSPHATE PRIMASE"/>
    <property type="match status" value="1"/>
</dbReference>
<evidence type="ECO:0000256" key="1">
    <source>
        <dbReference type="ARBA" id="ARBA00004202"/>
    </source>
</evidence>
<evidence type="ECO:0000256" key="4">
    <source>
        <dbReference type="ARBA" id="ARBA00022679"/>
    </source>
</evidence>
<protein>
    <recommendedName>
        <fullName evidence="9">CDP-glycerol--poly(Glycerophosphate) glycerophosphotransferase</fullName>
    </recommendedName>
</protein>